<proteinExistence type="predicted"/>
<dbReference type="Proteomes" id="UP000249645">
    <property type="component" value="Unassembled WGS sequence"/>
</dbReference>
<dbReference type="EMBL" id="QFOI01000085">
    <property type="protein sequence ID" value="PZP50020.1"/>
    <property type="molecule type" value="Genomic_DNA"/>
</dbReference>
<accession>A0A2W5F8L8</accession>
<evidence type="ECO:0000256" key="1">
    <source>
        <dbReference type="SAM" id="Phobius"/>
    </source>
</evidence>
<protein>
    <submittedName>
        <fullName evidence="2">Uncharacterized protein</fullName>
    </submittedName>
</protein>
<sequence length="181" mass="20914">MFQQPSFLAWTNFTTDSAGKISGTLNNFLSPFVGLVSILFVYLAFTSQQIANQYAKESSEIQFIMSLFDQMNKSFENCHSNQTKGNETIILSGYNSYFSQISSIIKVQQSYLVFGTIKECNHSLQMASLYLSTFRRIENSHINKIDKKLLNEQLQGYYMVWLDGPFKWIVSWLENILHLKI</sequence>
<feature type="transmembrane region" description="Helical" evidence="1">
    <location>
        <begin position="28"/>
        <end position="45"/>
    </location>
</feature>
<evidence type="ECO:0000313" key="2">
    <source>
        <dbReference type="EMBL" id="PZP50020.1"/>
    </source>
</evidence>
<organism evidence="2 3">
    <name type="scientific">Pseudopedobacter saltans</name>
    <dbReference type="NCBI Taxonomy" id="151895"/>
    <lineage>
        <taxon>Bacteria</taxon>
        <taxon>Pseudomonadati</taxon>
        <taxon>Bacteroidota</taxon>
        <taxon>Sphingobacteriia</taxon>
        <taxon>Sphingobacteriales</taxon>
        <taxon>Sphingobacteriaceae</taxon>
        <taxon>Pseudopedobacter</taxon>
    </lineage>
</organism>
<name>A0A2W5F8L8_9SPHI</name>
<comment type="caution">
    <text evidence="2">The sequence shown here is derived from an EMBL/GenBank/DDBJ whole genome shotgun (WGS) entry which is preliminary data.</text>
</comment>
<keyword evidence="1" id="KW-0472">Membrane</keyword>
<gene>
    <name evidence="2" type="ORF">DI598_06530</name>
</gene>
<dbReference type="AlphaFoldDB" id="A0A2W5F8L8"/>
<reference evidence="2 3" key="1">
    <citation type="submission" date="2017-11" db="EMBL/GenBank/DDBJ databases">
        <title>Infants hospitalized years apart are colonized by the same room-sourced microbial strains.</title>
        <authorList>
            <person name="Brooks B."/>
            <person name="Olm M.R."/>
            <person name="Firek B.A."/>
            <person name="Baker R."/>
            <person name="Thomas B.C."/>
            <person name="Morowitz M.J."/>
            <person name="Banfield J.F."/>
        </authorList>
    </citation>
    <scope>NUCLEOTIDE SEQUENCE [LARGE SCALE GENOMIC DNA]</scope>
    <source>
        <strain evidence="2">S2_009_000_R2_76</strain>
    </source>
</reference>
<evidence type="ECO:0000313" key="3">
    <source>
        <dbReference type="Proteomes" id="UP000249645"/>
    </source>
</evidence>
<keyword evidence="1" id="KW-0812">Transmembrane</keyword>
<keyword evidence="1" id="KW-1133">Transmembrane helix</keyword>